<evidence type="ECO:0000313" key="1">
    <source>
        <dbReference type="EMBL" id="UNM13814.1"/>
    </source>
</evidence>
<organism evidence="1 2">
    <name type="scientific">Streptomyces formicae</name>
    <dbReference type="NCBI Taxonomy" id="1616117"/>
    <lineage>
        <taxon>Bacteria</taxon>
        <taxon>Bacillati</taxon>
        <taxon>Actinomycetota</taxon>
        <taxon>Actinomycetes</taxon>
        <taxon>Kitasatosporales</taxon>
        <taxon>Streptomycetaceae</taxon>
        <taxon>Streptomyces</taxon>
    </lineage>
</organism>
<accession>A0ABY3WMF3</accession>
<dbReference type="EMBL" id="CP071872">
    <property type="protein sequence ID" value="UNM13814.1"/>
    <property type="molecule type" value="Genomic_DNA"/>
</dbReference>
<reference evidence="1 2" key="1">
    <citation type="submission" date="2021-03" db="EMBL/GenBank/DDBJ databases">
        <title>Complete genome of Streptomyces formicae strain 1H-GS9 (DSM 100524).</title>
        <authorList>
            <person name="Atanasov K.E."/>
            <person name="Altabella T."/>
            <person name="Ferrer A."/>
        </authorList>
    </citation>
    <scope>NUCLEOTIDE SEQUENCE [LARGE SCALE GENOMIC DNA]</scope>
    <source>
        <strain evidence="1 2">1H-GS9</strain>
    </source>
</reference>
<dbReference type="RefSeq" id="WP_242332738.1">
    <property type="nucleotide sequence ID" value="NZ_CP071872.1"/>
</dbReference>
<protein>
    <submittedName>
        <fullName evidence="1">Uncharacterized protein</fullName>
    </submittedName>
</protein>
<gene>
    <name evidence="1" type="ORF">J4032_22230</name>
</gene>
<evidence type="ECO:0000313" key="2">
    <source>
        <dbReference type="Proteomes" id="UP000828924"/>
    </source>
</evidence>
<keyword evidence="2" id="KW-1185">Reference proteome</keyword>
<proteinExistence type="predicted"/>
<sequence length="265" mass="29082">MTTADNQPHGERRCYLRGCRRDECATANYRYMSRFRLDKARGQRRQIDATQTIAHAERLTANGWTHAQIAEASGLGPRTIGELFGRALVHATTAKAILSVPIGPAPAPPRDVDATGTRRRIQALAAIGWEIRALAPHVGVTEFALRRIAADELKLVRASTADAVARMYRQLSRTPGNSVRARNLARKKGWHGPMAWDDIDDPNAVPEDLEPYQPPAANGRDSMRVAEIRHLLSLGESPASIARQMGGNEKYIRDLISQRGLGAAA</sequence>
<name>A0ABY3WMF3_9ACTN</name>
<dbReference type="Proteomes" id="UP000828924">
    <property type="component" value="Chromosome"/>
</dbReference>